<dbReference type="Pfam" id="PF01352">
    <property type="entry name" value="KRAB"/>
    <property type="match status" value="1"/>
</dbReference>
<keyword evidence="4" id="KW-1185">Reference proteome</keyword>
<dbReference type="PROSITE" id="PS50805">
    <property type="entry name" value="KRAB"/>
    <property type="match status" value="1"/>
</dbReference>
<dbReference type="GO" id="GO:0006355">
    <property type="term" value="P:regulation of DNA-templated transcription"/>
    <property type="evidence" value="ECO:0007669"/>
    <property type="project" value="InterPro"/>
</dbReference>
<reference evidence="3 4" key="1">
    <citation type="journal article" date="2020" name="Nature">
        <title>Six reference-quality genomes reveal evolution of bat adaptations.</title>
        <authorList>
            <person name="Jebb D."/>
            <person name="Huang Z."/>
            <person name="Pippel M."/>
            <person name="Hughes G.M."/>
            <person name="Lavrichenko K."/>
            <person name="Devanna P."/>
            <person name="Winkler S."/>
            <person name="Jermiin L.S."/>
            <person name="Skirmuntt E.C."/>
            <person name="Katzourakis A."/>
            <person name="Burkitt-Gray L."/>
            <person name="Ray D.A."/>
            <person name="Sullivan K.A.M."/>
            <person name="Roscito J.G."/>
            <person name="Kirilenko B.M."/>
            <person name="Davalos L.M."/>
            <person name="Corthals A.P."/>
            <person name="Power M.L."/>
            <person name="Jones G."/>
            <person name="Ransome R.D."/>
            <person name="Dechmann D.K.N."/>
            <person name="Locatelli A.G."/>
            <person name="Puechmaille S.J."/>
            <person name="Fedrigo O."/>
            <person name="Jarvis E.D."/>
            <person name="Hiller M."/>
            <person name="Vernes S.C."/>
            <person name="Myers E.W."/>
            <person name="Teeling E.C."/>
        </authorList>
    </citation>
    <scope>NUCLEOTIDE SEQUENCE [LARGE SCALE GENOMIC DNA]</scope>
    <source>
        <strain evidence="3">MRouAeg1</strain>
        <tissue evidence="3">Muscle</tissue>
    </source>
</reference>
<evidence type="ECO:0000313" key="4">
    <source>
        <dbReference type="Proteomes" id="UP000593571"/>
    </source>
</evidence>
<comment type="caution">
    <text evidence="3">The sequence shown here is derived from an EMBL/GenBank/DDBJ whole genome shotgun (WGS) entry which is preliminary data.</text>
</comment>
<evidence type="ECO:0000313" key="3">
    <source>
        <dbReference type="EMBL" id="KAF6402953.1"/>
    </source>
</evidence>
<sequence length="64" mass="7622">MDSVAFEDVVVTFTLEEWVLLNPPQKKLYRDVMRETIRSLASVGKKWENHDTKDQHKNHGRKLR</sequence>
<protein>
    <recommendedName>
        <fullName evidence="2">KRAB domain-containing protein</fullName>
    </recommendedName>
</protein>
<dbReference type="Gene3D" id="6.10.140.140">
    <property type="match status" value="1"/>
</dbReference>
<accession>A0A7J8BVT1</accession>
<dbReference type="InterPro" id="IPR036051">
    <property type="entry name" value="KRAB_dom_sf"/>
</dbReference>
<dbReference type="PANTHER" id="PTHR23232">
    <property type="entry name" value="KRAB DOMAIN C2H2 ZINC FINGER"/>
    <property type="match status" value="1"/>
</dbReference>
<dbReference type="EMBL" id="JACASE010000016">
    <property type="protein sequence ID" value="KAF6402953.1"/>
    <property type="molecule type" value="Genomic_DNA"/>
</dbReference>
<gene>
    <name evidence="3" type="ORF">HJG63_021253</name>
</gene>
<proteinExistence type="predicted"/>
<name>A0A7J8BVT1_ROUAE</name>
<dbReference type="AlphaFoldDB" id="A0A7J8BVT1"/>
<feature type="region of interest" description="Disordered" evidence="1">
    <location>
        <begin position="44"/>
        <end position="64"/>
    </location>
</feature>
<dbReference type="SUPFAM" id="SSF109640">
    <property type="entry name" value="KRAB domain (Kruppel-associated box)"/>
    <property type="match status" value="1"/>
</dbReference>
<evidence type="ECO:0000259" key="2">
    <source>
        <dbReference type="PROSITE" id="PS50805"/>
    </source>
</evidence>
<dbReference type="InterPro" id="IPR050169">
    <property type="entry name" value="Krueppel_C2H2_ZnF"/>
</dbReference>
<feature type="compositionally biased region" description="Basic and acidic residues" evidence="1">
    <location>
        <begin position="45"/>
        <end position="57"/>
    </location>
</feature>
<organism evidence="3 4">
    <name type="scientific">Rousettus aegyptiacus</name>
    <name type="common">Egyptian fruit bat</name>
    <name type="synonym">Pteropus aegyptiacus</name>
    <dbReference type="NCBI Taxonomy" id="9407"/>
    <lineage>
        <taxon>Eukaryota</taxon>
        <taxon>Metazoa</taxon>
        <taxon>Chordata</taxon>
        <taxon>Craniata</taxon>
        <taxon>Vertebrata</taxon>
        <taxon>Euteleostomi</taxon>
        <taxon>Mammalia</taxon>
        <taxon>Eutheria</taxon>
        <taxon>Laurasiatheria</taxon>
        <taxon>Chiroptera</taxon>
        <taxon>Yinpterochiroptera</taxon>
        <taxon>Pteropodoidea</taxon>
        <taxon>Pteropodidae</taxon>
        <taxon>Rousettinae</taxon>
        <taxon>Rousettus</taxon>
    </lineage>
</organism>
<dbReference type="PANTHER" id="PTHR23232:SF158">
    <property type="entry name" value="KRAB DOMAIN-CONTAINING PROTEIN 5"/>
    <property type="match status" value="1"/>
</dbReference>
<dbReference type="InterPro" id="IPR001909">
    <property type="entry name" value="KRAB"/>
</dbReference>
<evidence type="ECO:0000256" key="1">
    <source>
        <dbReference type="SAM" id="MobiDB-lite"/>
    </source>
</evidence>
<feature type="domain" description="KRAB" evidence="2">
    <location>
        <begin position="4"/>
        <end position="64"/>
    </location>
</feature>
<dbReference type="Proteomes" id="UP000593571">
    <property type="component" value="Unassembled WGS sequence"/>
</dbReference>
<dbReference type="CDD" id="cd07765">
    <property type="entry name" value="KRAB_A-box"/>
    <property type="match status" value="1"/>
</dbReference>
<dbReference type="SMART" id="SM00349">
    <property type="entry name" value="KRAB"/>
    <property type="match status" value="1"/>
</dbReference>